<accession>A0AAD7YJX6</accession>
<evidence type="ECO:0000259" key="6">
    <source>
        <dbReference type="PROSITE" id="PS50950"/>
    </source>
</evidence>
<dbReference type="AlphaFoldDB" id="A0AAD7YJX6"/>
<dbReference type="Pfam" id="PF21787">
    <property type="entry name" value="TNP-like_RNaseH_N"/>
    <property type="match status" value="1"/>
</dbReference>
<evidence type="ECO:0000256" key="1">
    <source>
        <dbReference type="ARBA" id="ARBA00022723"/>
    </source>
</evidence>
<protein>
    <recommendedName>
        <fullName evidence="6">THAP-type domain-containing protein</fullName>
    </recommendedName>
</protein>
<dbReference type="GO" id="GO:0008270">
    <property type="term" value="F:zinc ion binding"/>
    <property type="evidence" value="ECO:0007669"/>
    <property type="project" value="UniProtKB-KW"/>
</dbReference>
<dbReference type="SUPFAM" id="SSF57716">
    <property type="entry name" value="Glucocorticoid receptor-like (DNA-binding domain)"/>
    <property type="match status" value="1"/>
</dbReference>
<dbReference type="SMART" id="SM00980">
    <property type="entry name" value="THAP"/>
    <property type="match status" value="1"/>
</dbReference>
<dbReference type="InterPro" id="IPR006612">
    <property type="entry name" value="THAP_Znf"/>
</dbReference>
<dbReference type="GO" id="GO:0003677">
    <property type="term" value="F:DNA binding"/>
    <property type="evidence" value="ECO:0007669"/>
    <property type="project" value="UniProtKB-UniRule"/>
</dbReference>
<dbReference type="Pfam" id="PF21788">
    <property type="entry name" value="TNP-like_GBD"/>
    <property type="match status" value="1"/>
</dbReference>
<dbReference type="PANTHER" id="PTHR47577:SF2">
    <property type="entry name" value="THAP DOMAIN CONTAINING 9"/>
    <property type="match status" value="1"/>
</dbReference>
<comment type="caution">
    <text evidence="7">The sequence shown here is derived from an EMBL/GenBank/DDBJ whole genome shotgun (WGS) entry which is preliminary data.</text>
</comment>
<reference evidence="7" key="1">
    <citation type="submission" date="2023-03" db="EMBL/GenBank/DDBJ databases">
        <title>Chromosome-level genomes of two armyworms, Mythimna separata and Mythimna loreyi, provide insights into the biosynthesis and reception of sex pheromones.</title>
        <authorList>
            <person name="Zhao H."/>
        </authorList>
    </citation>
    <scope>NUCLEOTIDE SEQUENCE</scope>
    <source>
        <strain evidence="7">BeijingLab</strain>
        <tissue evidence="7">Pupa</tissue>
    </source>
</reference>
<evidence type="ECO:0000313" key="8">
    <source>
        <dbReference type="Proteomes" id="UP001231518"/>
    </source>
</evidence>
<keyword evidence="8" id="KW-1185">Reference proteome</keyword>
<evidence type="ECO:0000256" key="5">
    <source>
        <dbReference type="PROSITE-ProRule" id="PRU00309"/>
    </source>
</evidence>
<name>A0AAD7YJX6_MYTSE</name>
<dbReference type="InterPro" id="IPR048365">
    <property type="entry name" value="TNP-like_RNaseH_N"/>
</dbReference>
<evidence type="ECO:0000256" key="3">
    <source>
        <dbReference type="ARBA" id="ARBA00022833"/>
    </source>
</evidence>
<gene>
    <name evidence="7" type="ORF">PYW07_005735</name>
</gene>
<evidence type="ECO:0000256" key="4">
    <source>
        <dbReference type="ARBA" id="ARBA00023125"/>
    </source>
</evidence>
<dbReference type="InterPro" id="IPR048366">
    <property type="entry name" value="TNP-like_GBD"/>
</dbReference>
<keyword evidence="3" id="KW-0862">Zinc</keyword>
<evidence type="ECO:0000256" key="2">
    <source>
        <dbReference type="ARBA" id="ARBA00022771"/>
    </source>
</evidence>
<proteinExistence type="predicted"/>
<dbReference type="PROSITE" id="PS50950">
    <property type="entry name" value="ZF_THAP"/>
    <property type="match status" value="1"/>
</dbReference>
<feature type="domain" description="THAP-type" evidence="6">
    <location>
        <begin position="1"/>
        <end position="84"/>
    </location>
</feature>
<dbReference type="Proteomes" id="UP001231518">
    <property type="component" value="Chromosome 18"/>
</dbReference>
<keyword evidence="2 5" id="KW-0863">Zinc-finger</keyword>
<keyword evidence="1" id="KW-0479">Metal-binding</keyword>
<evidence type="ECO:0000313" key="7">
    <source>
        <dbReference type="EMBL" id="KAJ8717805.1"/>
    </source>
</evidence>
<dbReference type="Pfam" id="PF05485">
    <property type="entry name" value="THAP"/>
    <property type="match status" value="1"/>
</dbReference>
<sequence>MSQNSCCVPGCSVTIKDGIPLHRFPNPNVNAEKFNSWISKIGGAVATMDNLDVYSNRRVCHKHFEEMHKYPRNRLCKLAIPVLNLPEQLHTESVTLPALPSTSGYQRIPCEIPMRVQLFTKPDTMPALCSMSDIQKTSSEGQMTGHEQHIMQKEQNKNISTKPKGLYVPVTKHREYNNLLKQLKKSESAKMTFKQKYNLAKKMTRTTAFSLLTSKMSTTAKIFCEMQVSQSGKKKPGRRFTLDQKILALSLYKPSPKAYRLLSQMCILPSRRTLQNLLHKLDLKVGINEVMFENLKSRVAKLPENYKYCAILFDEMAIQPSITYNKRHDSIIGFVDNGEKTEKVFCDHVLVFMIRGIVKKFKQPITYYYCHGSTKTHELKAQIKNIILKVQETGLKVVATICDQGTSNVAAINLLLKETREFFIRKGKAYREGFYKIGKDKIFPLYDPPHLIKGIRNNLLTKNLKYTMKGKECTAKWSHIVALYNRCPSYKGVKLVPKLTALHVFPSLIPKMRVKHCTQVFSQSVGVGLGCLADMGVLDKASHETADLLMFFDNLFDSVNGSFSDTRHGKIYRAAVTPTSSHQNLWNYSIPILKTMRFVNGKSQGVVPSLSSWIKTIEGFKNIVCFLHSKGINSLLLRNFNQDPLENFFGAIRAHGYSNIMPTSSAFEGAFKTLLINNMTSSHSVGSNCEKDDSVCLKSLKSFLVNLGDSNTATECENEIDCAHMCMELLDAEALLKSKTPVDMEKSAAIGYCSGWMAQLAKKNVYKNCSTCRHDLEEESILEFHKYIKMKEYGNKKWLCYPTRALFDFFVQVEHICTEILKENCNKINLGRYINLIITINLNLNFISCATHKNELMNFLITNVMGVQVGNQTK</sequence>
<organism evidence="7 8">
    <name type="scientific">Mythimna separata</name>
    <name type="common">Oriental armyworm</name>
    <name type="synonym">Pseudaletia separata</name>
    <dbReference type="NCBI Taxonomy" id="271217"/>
    <lineage>
        <taxon>Eukaryota</taxon>
        <taxon>Metazoa</taxon>
        <taxon>Ecdysozoa</taxon>
        <taxon>Arthropoda</taxon>
        <taxon>Hexapoda</taxon>
        <taxon>Insecta</taxon>
        <taxon>Pterygota</taxon>
        <taxon>Neoptera</taxon>
        <taxon>Endopterygota</taxon>
        <taxon>Lepidoptera</taxon>
        <taxon>Glossata</taxon>
        <taxon>Ditrysia</taxon>
        <taxon>Noctuoidea</taxon>
        <taxon>Noctuidae</taxon>
        <taxon>Noctuinae</taxon>
        <taxon>Hadenini</taxon>
        <taxon>Mythimna</taxon>
    </lineage>
</organism>
<dbReference type="EMBL" id="JARGEI010000016">
    <property type="protein sequence ID" value="KAJ8717805.1"/>
    <property type="molecule type" value="Genomic_DNA"/>
</dbReference>
<dbReference type="Pfam" id="PF21789">
    <property type="entry name" value="TNP-like_RNaseH_C"/>
    <property type="match status" value="1"/>
</dbReference>
<dbReference type="InterPro" id="IPR048367">
    <property type="entry name" value="TNP-like_RNaseH_C"/>
</dbReference>
<dbReference type="PANTHER" id="PTHR47577">
    <property type="entry name" value="THAP DOMAIN-CONTAINING PROTEIN 6"/>
    <property type="match status" value="1"/>
</dbReference>
<keyword evidence="4 5" id="KW-0238">DNA-binding</keyword>